<organism evidence="1 2">
    <name type="scientific">Paenibacillus mesotrionivorans</name>
    <dbReference type="NCBI Taxonomy" id="3160968"/>
    <lineage>
        <taxon>Bacteria</taxon>
        <taxon>Bacillati</taxon>
        <taxon>Bacillota</taxon>
        <taxon>Bacilli</taxon>
        <taxon>Bacillales</taxon>
        <taxon>Paenibacillaceae</taxon>
        <taxon>Paenibacillus</taxon>
    </lineage>
</organism>
<protein>
    <submittedName>
        <fullName evidence="1">SMI1/KNR4 family protein</fullName>
    </submittedName>
</protein>
<evidence type="ECO:0000313" key="2">
    <source>
        <dbReference type="Proteomes" id="UP001631969"/>
    </source>
</evidence>
<name>A0ACC7NVW7_9BACL</name>
<keyword evidence="2" id="KW-1185">Reference proteome</keyword>
<evidence type="ECO:0000313" key="1">
    <source>
        <dbReference type="EMBL" id="MFM9328896.1"/>
    </source>
</evidence>
<dbReference type="EMBL" id="JBJURJ010000006">
    <property type="protein sequence ID" value="MFM9328896.1"/>
    <property type="molecule type" value="Genomic_DNA"/>
</dbReference>
<sequence>MAEIKWRMTEGPLEVSIIESVEERFGVIFPEDYKACVKLHNGGYPHPDSFGGEDGDSMVFNNLISFTSSYLNMGMFVSEFKENRVLPFAKDPFGNHICFDYRYTDQNPTVVFWDHEEGEDFFEPVCESFTTLLEQLAANEDTGDFDGGTEDNSDESLEASDAGEASELESPLDPAVPKHNADFCSKASSMPLEPWSKGAVTDDSFEVTFDPTSEEEIQVFETRHGFTLPEEYKAFLLVHNGGKRGLRRFETKDKKIETSVIMFLPLLNGSDWKNLEDSYRKFITGRIVPDHFLPIGTDPRNSLICIVVHGPERGQIFFCDLEYLEEDHRLLPSCIMPVSNSFNEFYNSLFTSE</sequence>
<proteinExistence type="predicted"/>
<reference evidence="1" key="1">
    <citation type="submission" date="2024-12" db="EMBL/GenBank/DDBJ databases">
        <authorList>
            <person name="Wu N."/>
        </authorList>
    </citation>
    <scope>NUCLEOTIDE SEQUENCE</scope>
    <source>
        <strain evidence="1">P15</strain>
    </source>
</reference>
<dbReference type="Proteomes" id="UP001631969">
    <property type="component" value="Unassembled WGS sequence"/>
</dbReference>
<accession>A0ACC7NVW7</accession>
<comment type="caution">
    <text evidence="1">The sequence shown here is derived from an EMBL/GenBank/DDBJ whole genome shotgun (WGS) entry which is preliminary data.</text>
</comment>
<gene>
    <name evidence="1" type="ORF">ACI1P1_11390</name>
</gene>